<keyword evidence="2" id="KW-0808">Transferase</keyword>
<dbReference type="Gene3D" id="3.40.50.150">
    <property type="entry name" value="Vaccinia Virus protein VP39"/>
    <property type="match status" value="1"/>
</dbReference>
<dbReference type="GO" id="GO:0032259">
    <property type="term" value="P:methylation"/>
    <property type="evidence" value="ECO:0007669"/>
    <property type="project" value="UniProtKB-KW"/>
</dbReference>
<organism evidence="2">
    <name type="scientific">uncultured Nitrospirae bacterium MY2-3C</name>
    <dbReference type="NCBI Taxonomy" id="798577"/>
    <lineage>
        <taxon>Bacteria</taxon>
        <taxon>Pseudomonadati</taxon>
        <taxon>Nitrospirota</taxon>
        <taxon>environmental samples</taxon>
    </lineage>
</organism>
<dbReference type="EMBL" id="HM454280">
    <property type="protein sequence ID" value="ADI87686.1"/>
    <property type="molecule type" value="Genomic_DNA"/>
</dbReference>
<gene>
    <name evidence="2" type="ORF">LW2_0110</name>
</gene>
<dbReference type="PANTHER" id="PTHR12843:SF5">
    <property type="entry name" value="EEF1A LYSINE METHYLTRANSFERASE 2"/>
    <property type="match status" value="1"/>
</dbReference>
<dbReference type="SUPFAM" id="SSF53335">
    <property type="entry name" value="S-adenosyl-L-methionine-dependent methyltransferases"/>
    <property type="match status" value="1"/>
</dbReference>
<dbReference type="PANTHER" id="PTHR12843">
    <property type="entry name" value="PROTEIN-LYSINE N-METHYLTRANSFERASE METTL10"/>
    <property type="match status" value="1"/>
</dbReference>
<feature type="domain" description="Methyltransferase type 12" evidence="1">
    <location>
        <begin position="111"/>
        <end position="208"/>
    </location>
</feature>
<keyword evidence="2" id="KW-0489">Methyltransferase</keyword>
<name>D9MNZ7_9BACT</name>
<dbReference type="InterPro" id="IPR029063">
    <property type="entry name" value="SAM-dependent_MTases_sf"/>
</dbReference>
<dbReference type="AlphaFoldDB" id="D9MNZ7"/>
<dbReference type="GO" id="GO:0008168">
    <property type="term" value="F:methyltransferase activity"/>
    <property type="evidence" value="ECO:0007669"/>
    <property type="project" value="UniProtKB-KW"/>
</dbReference>
<proteinExistence type="predicted"/>
<dbReference type="Pfam" id="PF08242">
    <property type="entry name" value="Methyltransf_12"/>
    <property type="match status" value="1"/>
</dbReference>
<sequence>MVTNAGFIDFQITWSADIFSGTPQGSNAEFFATKGINLYAYKPRARGKAQKGTIPAQGAEGLQPTHLRRKEHWDNVYKDKLPTQVSWYEDYPEISLSLIKSTGVGPSGSIIDVGGGASKLVDTLLLHGYEDITVLDISTYALDRAKQRLKEQAADRVNWIEVDITLVKLEQTYDVWHDRAVFHFITDAGERRKYVETLRHSLKIGGHLIVATFAIDGPLRCSGLDIVRYSSQGLHNEFGADFELVESFELDHITPAEKVQRFIFCHFRRMA</sequence>
<dbReference type="CDD" id="cd02440">
    <property type="entry name" value="AdoMet_MTases"/>
    <property type="match status" value="1"/>
</dbReference>
<reference evidence="2" key="1">
    <citation type="journal article" date="2011" name="Appl. Environ. Microbiol.">
        <title>Metagenomic analysis reveals unexpected subgenomic diversity of magnetotactic bacteria within the phylum Nitrospirae.</title>
        <authorList>
            <person name="Lin W."/>
            <person name="Jogler C."/>
            <person name="Schuler D."/>
            <person name="Pan Y."/>
        </authorList>
    </citation>
    <scope>NUCLEOTIDE SEQUENCE</scope>
</reference>
<accession>D9MNZ7</accession>
<dbReference type="InterPro" id="IPR013217">
    <property type="entry name" value="Methyltransf_12"/>
</dbReference>
<protein>
    <submittedName>
        <fullName evidence="2">Hypothetical methylase protein</fullName>
    </submittedName>
</protein>
<evidence type="ECO:0000313" key="2">
    <source>
        <dbReference type="EMBL" id="ADI87686.1"/>
    </source>
</evidence>
<evidence type="ECO:0000259" key="1">
    <source>
        <dbReference type="Pfam" id="PF08242"/>
    </source>
</evidence>